<sequence>MLVKTKKDLKKIESAALKRYAVSISLLLFALFMFSAKSAFASNIYFNRYYVSLNGGIADTSISGISSKSGGTYNITLGKNFNMNKIVIGGGLLLGYADNGSYSYSYGNASLHSAYYGIFLKGGYAYHNFMPFVKLGYIDYAFVGTSSTGTQCFDIEGDTECDDAQYVSSMSSEGGLMYGAGVEYLFNPAWGLTAQYFGGALSDSDKVNSFTIGIDYNF</sequence>
<accession>A0A519BFX1</accession>
<reference evidence="3 4" key="1">
    <citation type="journal article" date="2019" name="ISME J.">
        <title>Insights into ecological role of a new deltaproteobacterial order Candidatus Acidulodesulfobacterales by metagenomics and metatranscriptomics.</title>
        <authorList>
            <person name="Tan S."/>
            <person name="Liu J."/>
            <person name="Fang Y."/>
            <person name="Hedlund B.P."/>
            <person name="Lian Z.H."/>
            <person name="Huang L.Y."/>
            <person name="Li J.T."/>
            <person name="Huang L.N."/>
            <person name="Li W.J."/>
            <person name="Jiang H.C."/>
            <person name="Dong H.L."/>
            <person name="Shu W.S."/>
        </authorList>
    </citation>
    <scope>NUCLEOTIDE SEQUENCE [LARGE SCALE GENOMIC DNA]</scope>
    <source>
        <strain evidence="3">AP2</strain>
    </source>
</reference>
<keyword evidence="1" id="KW-0732">Signal</keyword>
<dbReference type="InterPro" id="IPR011250">
    <property type="entry name" value="OMP/PagP_B-barrel"/>
</dbReference>
<dbReference type="SUPFAM" id="SSF56925">
    <property type="entry name" value="OMPA-like"/>
    <property type="match status" value="1"/>
</dbReference>
<protein>
    <submittedName>
        <fullName evidence="3">Porin family protein</fullName>
    </submittedName>
</protein>
<evidence type="ECO:0000313" key="3">
    <source>
        <dbReference type="EMBL" id="RZD16160.1"/>
    </source>
</evidence>
<evidence type="ECO:0000256" key="1">
    <source>
        <dbReference type="ARBA" id="ARBA00022729"/>
    </source>
</evidence>
<dbReference type="InterPro" id="IPR027385">
    <property type="entry name" value="Beta-barrel_OMP"/>
</dbReference>
<comment type="caution">
    <text evidence="3">The sequence shown here is derived from an EMBL/GenBank/DDBJ whole genome shotgun (WGS) entry which is preliminary data.</text>
</comment>
<name>A0A519BFX1_ACIG2</name>
<evidence type="ECO:0000313" key="4">
    <source>
        <dbReference type="Proteomes" id="UP000316562"/>
    </source>
</evidence>
<feature type="domain" description="Outer membrane protein beta-barrel" evidence="2">
    <location>
        <begin position="28"/>
        <end position="218"/>
    </location>
</feature>
<organism evidence="3 4">
    <name type="scientific">Acididesulfobacter guangdongensis</name>
    <dbReference type="NCBI Taxonomy" id="2597225"/>
    <lineage>
        <taxon>Bacteria</taxon>
        <taxon>Deltaproteobacteria</taxon>
        <taxon>Candidatus Acidulodesulfobacterales</taxon>
        <taxon>Candidatus Acididesulfobacter</taxon>
    </lineage>
</organism>
<dbReference type="AlphaFoldDB" id="A0A519BFX1"/>
<dbReference type="EMBL" id="SGBC01000003">
    <property type="protein sequence ID" value="RZD16160.1"/>
    <property type="molecule type" value="Genomic_DNA"/>
</dbReference>
<dbReference type="Pfam" id="PF13505">
    <property type="entry name" value="OMP_b-brl"/>
    <property type="match status" value="1"/>
</dbReference>
<dbReference type="Proteomes" id="UP000316562">
    <property type="component" value="Unassembled WGS sequence"/>
</dbReference>
<gene>
    <name evidence="3" type="ORF">EVJ46_08210</name>
</gene>
<dbReference type="Gene3D" id="2.40.160.20">
    <property type="match status" value="1"/>
</dbReference>
<proteinExistence type="predicted"/>
<evidence type="ECO:0000259" key="2">
    <source>
        <dbReference type="Pfam" id="PF13505"/>
    </source>
</evidence>